<dbReference type="Pfam" id="PF04548">
    <property type="entry name" value="AIG1"/>
    <property type="match status" value="1"/>
</dbReference>
<evidence type="ECO:0000313" key="6">
    <source>
        <dbReference type="Proteomes" id="UP000265020"/>
    </source>
</evidence>
<dbReference type="Ensembl" id="ENSCVAT00000021973.1">
    <property type="protein sequence ID" value="ENSCVAP00000029213.1"/>
    <property type="gene ID" value="ENSCVAG00000016807.1"/>
</dbReference>
<dbReference type="InterPro" id="IPR045058">
    <property type="entry name" value="GIMA/IAN/Toc"/>
</dbReference>
<dbReference type="Proteomes" id="UP000265020">
    <property type="component" value="Unassembled WGS sequence"/>
</dbReference>
<dbReference type="Gene3D" id="3.40.50.300">
    <property type="entry name" value="P-loop containing nucleotide triphosphate hydrolases"/>
    <property type="match status" value="1"/>
</dbReference>
<keyword evidence="6" id="KW-1185">Reference proteome</keyword>
<proteinExistence type="inferred from homology"/>
<dbReference type="PROSITE" id="PS51720">
    <property type="entry name" value="G_AIG1"/>
    <property type="match status" value="1"/>
</dbReference>
<evidence type="ECO:0000313" key="5">
    <source>
        <dbReference type="Ensembl" id="ENSCVAP00000029213.1"/>
    </source>
</evidence>
<organism evidence="5 6">
    <name type="scientific">Cyprinodon variegatus</name>
    <name type="common">Sheepshead minnow</name>
    <dbReference type="NCBI Taxonomy" id="28743"/>
    <lineage>
        <taxon>Eukaryota</taxon>
        <taxon>Metazoa</taxon>
        <taxon>Chordata</taxon>
        <taxon>Craniata</taxon>
        <taxon>Vertebrata</taxon>
        <taxon>Euteleostomi</taxon>
        <taxon>Actinopterygii</taxon>
        <taxon>Neopterygii</taxon>
        <taxon>Teleostei</taxon>
        <taxon>Neoteleostei</taxon>
        <taxon>Acanthomorphata</taxon>
        <taxon>Ovalentaria</taxon>
        <taxon>Atherinomorphae</taxon>
        <taxon>Cyprinodontiformes</taxon>
        <taxon>Cyprinodontidae</taxon>
        <taxon>Cyprinodon</taxon>
    </lineage>
</organism>
<dbReference type="PANTHER" id="PTHR10903:SF112">
    <property type="entry name" value="SI:CH211-113E8.5"/>
    <property type="match status" value="1"/>
</dbReference>
<dbReference type="SUPFAM" id="SSF52540">
    <property type="entry name" value="P-loop containing nucleoside triphosphate hydrolases"/>
    <property type="match status" value="1"/>
</dbReference>
<accession>A0A3Q2E9X8</accession>
<dbReference type="STRING" id="28743.ENSCVAP00000029213"/>
<dbReference type="OMA" id="AFSWRIH"/>
<evidence type="ECO:0000256" key="3">
    <source>
        <dbReference type="ARBA" id="ARBA00023134"/>
    </source>
</evidence>
<sequence>VMDNNLSIVLLGKAGVGKSASANTILGRAAFESKESFGPVTKNISVETGTAFGKNVSVIDTPDIQGSEEQIKNFCQFFLQDFKPSLFLLVIQIGRFTEEDNKAVEAATRVLGPERLKNCFLLFTGGDSLETTLQNYISDCRTSSLPEVVKAFSWRIHLFNNKDGGQEQVRELLLKSGHLTTVYYFSKCQKWITKLLFSTFYLFFVQL</sequence>
<comment type="similarity">
    <text evidence="1">Belongs to the TRAFAC class TrmE-Era-EngA-EngB-Septin-like GTPase superfamily. AIG1/Toc34/Toc159-like paraseptin GTPase family. IAN subfamily.</text>
</comment>
<keyword evidence="3" id="KW-0342">GTP-binding</keyword>
<protein>
    <recommendedName>
        <fullName evidence="4">AIG1-type G domain-containing protein</fullName>
    </recommendedName>
</protein>
<evidence type="ECO:0000259" key="4">
    <source>
        <dbReference type="PROSITE" id="PS51720"/>
    </source>
</evidence>
<reference evidence="5" key="2">
    <citation type="submission" date="2025-09" db="UniProtKB">
        <authorList>
            <consortium name="Ensembl"/>
        </authorList>
    </citation>
    <scope>IDENTIFICATION</scope>
</reference>
<reference evidence="5" key="1">
    <citation type="submission" date="2025-08" db="UniProtKB">
        <authorList>
            <consortium name="Ensembl"/>
        </authorList>
    </citation>
    <scope>IDENTIFICATION</scope>
</reference>
<dbReference type="PANTHER" id="PTHR10903">
    <property type="entry name" value="GTPASE, IMAP FAMILY MEMBER-RELATED"/>
    <property type="match status" value="1"/>
</dbReference>
<dbReference type="InterPro" id="IPR027417">
    <property type="entry name" value="P-loop_NTPase"/>
</dbReference>
<feature type="domain" description="AIG1-type G" evidence="4">
    <location>
        <begin position="3"/>
        <end position="200"/>
    </location>
</feature>
<keyword evidence="2" id="KW-0547">Nucleotide-binding</keyword>
<evidence type="ECO:0000256" key="2">
    <source>
        <dbReference type="ARBA" id="ARBA00022741"/>
    </source>
</evidence>
<dbReference type="InterPro" id="IPR006703">
    <property type="entry name" value="G_AIG1"/>
</dbReference>
<dbReference type="AlphaFoldDB" id="A0A3Q2E9X8"/>
<dbReference type="GO" id="GO:0005525">
    <property type="term" value="F:GTP binding"/>
    <property type="evidence" value="ECO:0007669"/>
    <property type="project" value="UniProtKB-KW"/>
</dbReference>
<dbReference type="GeneTree" id="ENSGT01140000282522"/>
<name>A0A3Q2E9X8_CYPVA</name>
<evidence type="ECO:0000256" key="1">
    <source>
        <dbReference type="ARBA" id="ARBA00008535"/>
    </source>
</evidence>